<comment type="caution">
    <text evidence="2">The sequence shown here is derived from an EMBL/GenBank/DDBJ whole genome shotgun (WGS) entry which is preliminary data.</text>
</comment>
<reference evidence="2" key="2">
    <citation type="journal article" date="2021" name="PeerJ">
        <title>Extensive microbial diversity within the chicken gut microbiome revealed by metagenomics and culture.</title>
        <authorList>
            <person name="Gilroy R."/>
            <person name="Ravi A."/>
            <person name="Getino M."/>
            <person name="Pursley I."/>
            <person name="Horton D.L."/>
            <person name="Alikhan N.F."/>
            <person name="Baker D."/>
            <person name="Gharbi K."/>
            <person name="Hall N."/>
            <person name="Watson M."/>
            <person name="Adriaenssens E.M."/>
            <person name="Foster-Nyarko E."/>
            <person name="Jarju S."/>
            <person name="Secka A."/>
            <person name="Antonio M."/>
            <person name="Oren A."/>
            <person name="Chaudhuri R.R."/>
            <person name="La Ragione R."/>
            <person name="Hildebrand F."/>
            <person name="Pallen M.J."/>
        </authorList>
    </citation>
    <scope>NUCLEOTIDE SEQUENCE</scope>
    <source>
        <strain evidence="2">9366</strain>
    </source>
</reference>
<organism evidence="2 3">
    <name type="scientific">Candidatus Caccalectryoclostridium excrementigallinarum</name>
    <dbReference type="NCBI Taxonomy" id="2840710"/>
    <lineage>
        <taxon>Bacteria</taxon>
        <taxon>Bacillati</taxon>
        <taxon>Bacillota</taxon>
        <taxon>Clostridia</taxon>
        <taxon>Christensenellales</taxon>
        <taxon>Christensenellaceae</taxon>
        <taxon>Christensenellaceae incertae sedis</taxon>
        <taxon>Candidatus Caccalectryoclostridium</taxon>
    </lineage>
</organism>
<evidence type="ECO:0000313" key="2">
    <source>
        <dbReference type="EMBL" id="HIU62903.1"/>
    </source>
</evidence>
<dbReference type="EMBL" id="DVNJ01000020">
    <property type="protein sequence ID" value="HIU62903.1"/>
    <property type="molecule type" value="Genomic_DNA"/>
</dbReference>
<name>A0A9D1SKE6_9FIRM</name>
<gene>
    <name evidence="2" type="ORF">IAB07_03940</name>
</gene>
<feature type="signal peptide" evidence="1">
    <location>
        <begin position="1"/>
        <end position="18"/>
    </location>
</feature>
<dbReference type="PANTHER" id="PTHR45661:SF3">
    <property type="entry name" value="IG-LIKE DOMAIN-CONTAINING PROTEIN"/>
    <property type="match status" value="1"/>
</dbReference>
<protein>
    <submittedName>
        <fullName evidence="2">Leucine-rich repeat domain-containing protein</fullName>
    </submittedName>
</protein>
<dbReference type="SUPFAM" id="SSF52058">
    <property type="entry name" value="L domain-like"/>
    <property type="match status" value="1"/>
</dbReference>
<feature type="chain" id="PRO_5039590897" evidence="1">
    <location>
        <begin position="19"/>
        <end position="621"/>
    </location>
</feature>
<proteinExistence type="predicted"/>
<dbReference type="InterPro" id="IPR032675">
    <property type="entry name" value="LRR_dom_sf"/>
</dbReference>
<sequence>MKKSFALLILLTLFAALAALCCCVDTHTHEAAYFPAAQPNCLSEGSSGYYYCAGCKKYFSDAACTREISKDQAVLPKNDDHDWGEWEQTSAPDCTHAGERVRACMRCGKSETQTLESKHTLVYHGGVQPTCTEAGHEPYLRCSVCGAMFTQTDRLPISQPPVLPAAHKPEPRAEIPSTCSQAGSRGHYACSSCGKLFDDIACTREVSAEELALPLEAHSFNDEHVCSLCLAPDHSYYTPGLEFGYVERKMSLTGLGEARGDIVVQPYHDGVPVTAVAALAASEAGAEHKLTSIVLPSSVTEIGDSAFSGCSALTEISLPNGLKSIGQSAFAGCGMTAIFLPESLETLGMSAFSGCALDEITLPGKVTSIPARLFENCVSLKKVTLPAAVQSVASTFILGCDTDELILSGSEKFRVESGCLMQNGAPNSVLIAGVNGAVIPNMVSEIKPYAFSGRTRISSLVIPATVTKIGEGAFSNCPALVGMSVEDGGFSYYMHGGCLIEADSMQANRQETLLFACHTGEAADLSASEHLASVAAYAFESAKVTEVILPDSIETIGEFAFKDCAAGGVIIGADIKNIGYHAFENCSLTISFNGTRETWDFRAGTFATGWNPEDLRIVCLK</sequence>
<keyword evidence="1" id="KW-0732">Signal</keyword>
<dbReference type="Gene3D" id="3.80.10.10">
    <property type="entry name" value="Ribonuclease Inhibitor"/>
    <property type="match status" value="2"/>
</dbReference>
<dbReference type="Proteomes" id="UP000824145">
    <property type="component" value="Unassembled WGS sequence"/>
</dbReference>
<reference evidence="2" key="1">
    <citation type="submission" date="2020-10" db="EMBL/GenBank/DDBJ databases">
        <authorList>
            <person name="Gilroy R."/>
        </authorList>
    </citation>
    <scope>NUCLEOTIDE SEQUENCE</scope>
    <source>
        <strain evidence="2">9366</strain>
    </source>
</reference>
<evidence type="ECO:0000256" key="1">
    <source>
        <dbReference type="SAM" id="SignalP"/>
    </source>
</evidence>
<dbReference type="PANTHER" id="PTHR45661">
    <property type="entry name" value="SURFACE ANTIGEN"/>
    <property type="match status" value="1"/>
</dbReference>
<dbReference type="Pfam" id="PF13306">
    <property type="entry name" value="LRR_5"/>
    <property type="match status" value="3"/>
</dbReference>
<dbReference type="AlphaFoldDB" id="A0A9D1SKE6"/>
<dbReference type="InterPro" id="IPR053139">
    <property type="entry name" value="Surface_bspA-like"/>
</dbReference>
<dbReference type="InterPro" id="IPR026906">
    <property type="entry name" value="LRR_5"/>
</dbReference>
<accession>A0A9D1SKE6</accession>
<evidence type="ECO:0000313" key="3">
    <source>
        <dbReference type="Proteomes" id="UP000824145"/>
    </source>
</evidence>